<dbReference type="SUPFAM" id="SSF53474">
    <property type="entry name" value="alpha/beta-Hydrolases"/>
    <property type="match status" value="1"/>
</dbReference>
<protein>
    <submittedName>
        <fullName evidence="2">Thioesterase</fullName>
    </submittedName>
</protein>
<organism evidence="2 3">
    <name type="scientific">Dactylosporangium roseum</name>
    <dbReference type="NCBI Taxonomy" id="47989"/>
    <lineage>
        <taxon>Bacteria</taxon>
        <taxon>Bacillati</taxon>
        <taxon>Actinomycetota</taxon>
        <taxon>Actinomycetes</taxon>
        <taxon>Micromonosporales</taxon>
        <taxon>Micromonosporaceae</taxon>
        <taxon>Dactylosporangium</taxon>
    </lineage>
</organism>
<evidence type="ECO:0000313" key="2">
    <source>
        <dbReference type="EMBL" id="UWZ40393.1"/>
    </source>
</evidence>
<sequence length="223" mass="23985">MIPGAGGGLMPYLRVAAHLGDTYNVTAVRAAGLVPDEAPEASVPKMAAGVLDALDADGLQPDVVFGWSMGGTVAWEVCADYAERGHHPDLVMVDCSPFRRPSDPEGDQEILDLILGMLGPRPDPQTAQRVTATFEAHAVALDTFATSRTYPGRVLLLVCAGRSDLDDRPGRAAALRRWRELAPDLQVGSLEADHFRVFDPERLPELTEHLGAFLRPARSEVAP</sequence>
<evidence type="ECO:0000259" key="1">
    <source>
        <dbReference type="SMART" id="SM00824"/>
    </source>
</evidence>
<dbReference type="Pfam" id="PF00975">
    <property type="entry name" value="Thioesterase"/>
    <property type="match status" value="1"/>
</dbReference>
<dbReference type="SMART" id="SM00824">
    <property type="entry name" value="PKS_TE"/>
    <property type="match status" value="1"/>
</dbReference>
<dbReference type="Gene3D" id="3.40.50.1820">
    <property type="entry name" value="alpha/beta hydrolase"/>
    <property type="match status" value="1"/>
</dbReference>
<dbReference type="EMBL" id="CP073721">
    <property type="protein sequence ID" value="UWZ40393.1"/>
    <property type="molecule type" value="Genomic_DNA"/>
</dbReference>
<reference evidence="2" key="1">
    <citation type="submission" date="2021-04" db="EMBL/GenBank/DDBJ databases">
        <title>Biosynthetic gene clusters of Dactylosporangioum roseum.</title>
        <authorList>
            <person name="Hartkoorn R.C."/>
            <person name="Beaudoing E."/>
            <person name="Hot D."/>
            <person name="Moureu S."/>
        </authorList>
    </citation>
    <scope>NUCLEOTIDE SEQUENCE</scope>
    <source>
        <strain evidence="2">NRRL B-16295</strain>
    </source>
</reference>
<dbReference type="InterPro" id="IPR029058">
    <property type="entry name" value="AB_hydrolase_fold"/>
</dbReference>
<evidence type="ECO:0000313" key="3">
    <source>
        <dbReference type="Proteomes" id="UP001058271"/>
    </source>
</evidence>
<accession>A0ABY5ZHH0</accession>
<dbReference type="InterPro" id="IPR020802">
    <property type="entry name" value="TesA-like"/>
</dbReference>
<proteinExistence type="predicted"/>
<name>A0ABY5ZHH0_9ACTN</name>
<keyword evidence="3" id="KW-1185">Reference proteome</keyword>
<gene>
    <name evidence="2" type="ORF">Drose_15880</name>
</gene>
<dbReference type="InterPro" id="IPR001031">
    <property type="entry name" value="Thioesterase"/>
</dbReference>
<feature type="domain" description="Thioesterase TesA-like" evidence="1">
    <location>
        <begin position="3"/>
        <end position="214"/>
    </location>
</feature>
<dbReference type="Proteomes" id="UP001058271">
    <property type="component" value="Chromosome"/>
</dbReference>